<keyword evidence="7" id="KW-0902">Two-component regulatory system</keyword>
<organism evidence="10 11">
    <name type="scientific">Paenibacillus montaniterrae</name>
    <dbReference type="NCBI Taxonomy" id="429341"/>
    <lineage>
        <taxon>Bacteria</taxon>
        <taxon>Bacillati</taxon>
        <taxon>Bacillota</taxon>
        <taxon>Bacilli</taxon>
        <taxon>Bacillales</taxon>
        <taxon>Paenibacillaceae</taxon>
        <taxon>Paenibacillus</taxon>
    </lineage>
</organism>
<keyword evidence="8" id="KW-1133">Transmembrane helix</keyword>
<dbReference type="SMART" id="SM00387">
    <property type="entry name" value="HATPase_c"/>
    <property type="match status" value="1"/>
</dbReference>
<dbReference type="GO" id="GO:0000155">
    <property type="term" value="F:phosphorelay sensor kinase activity"/>
    <property type="evidence" value="ECO:0007669"/>
    <property type="project" value="InterPro"/>
</dbReference>
<dbReference type="EC" id="2.7.13.3" evidence="2"/>
<evidence type="ECO:0000313" key="10">
    <source>
        <dbReference type="EMBL" id="GIP14999.1"/>
    </source>
</evidence>
<evidence type="ECO:0000256" key="6">
    <source>
        <dbReference type="ARBA" id="ARBA00022840"/>
    </source>
</evidence>
<dbReference type="EMBL" id="BOSE01000001">
    <property type="protein sequence ID" value="GIP14999.1"/>
    <property type="molecule type" value="Genomic_DNA"/>
</dbReference>
<proteinExistence type="predicted"/>
<comment type="caution">
    <text evidence="10">The sequence shown here is derived from an EMBL/GenBank/DDBJ whole genome shotgun (WGS) entry which is preliminary data.</text>
</comment>
<dbReference type="InterPro" id="IPR050640">
    <property type="entry name" value="Bact_2-comp_sensor_kinase"/>
</dbReference>
<reference evidence="10" key="1">
    <citation type="submission" date="2021-03" db="EMBL/GenBank/DDBJ databases">
        <title>Antimicrobial resistance genes in bacteria isolated from Japanese honey, and their potential for conferring macrolide and lincosamide resistance in the American foulbrood pathogen Paenibacillus larvae.</title>
        <authorList>
            <person name="Okamoto M."/>
            <person name="Kumagai M."/>
            <person name="Kanamori H."/>
            <person name="Takamatsu D."/>
        </authorList>
    </citation>
    <scope>NUCLEOTIDE SEQUENCE</scope>
    <source>
        <strain evidence="10">J40TS1</strain>
    </source>
</reference>
<dbReference type="Proteomes" id="UP000683139">
    <property type="component" value="Unassembled WGS sequence"/>
</dbReference>
<dbReference type="Pfam" id="PF02518">
    <property type="entry name" value="HATPase_c"/>
    <property type="match status" value="1"/>
</dbReference>
<keyword evidence="4" id="KW-0547">Nucleotide-binding</keyword>
<dbReference type="SUPFAM" id="SSF55874">
    <property type="entry name" value="ATPase domain of HSP90 chaperone/DNA topoisomerase II/histidine kinase"/>
    <property type="match status" value="1"/>
</dbReference>
<dbReference type="AlphaFoldDB" id="A0A919YMW8"/>
<keyword evidence="3" id="KW-0808">Transferase</keyword>
<dbReference type="InterPro" id="IPR036890">
    <property type="entry name" value="HATPase_C_sf"/>
</dbReference>
<evidence type="ECO:0000256" key="3">
    <source>
        <dbReference type="ARBA" id="ARBA00022679"/>
    </source>
</evidence>
<gene>
    <name evidence="10" type="ORF">J40TS1_06410</name>
</gene>
<feature type="domain" description="Histidine kinase" evidence="9">
    <location>
        <begin position="475"/>
        <end position="578"/>
    </location>
</feature>
<dbReference type="GO" id="GO:0005524">
    <property type="term" value="F:ATP binding"/>
    <property type="evidence" value="ECO:0007669"/>
    <property type="project" value="UniProtKB-KW"/>
</dbReference>
<dbReference type="PANTHER" id="PTHR34220">
    <property type="entry name" value="SENSOR HISTIDINE KINASE YPDA"/>
    <property type="match status" value="1"/>
</dbReference>
<evidence type="ECO:0000256" key="4">
    <source>
        <dbReference type="ARBA" id="ARBA00022741"/>
    </source>
</evidence>
<protein>
    <recommendedName>
        <fullName evidence="2">histidine kinase</fullName>
        <ecNumber evidence="2">2.7.13.3</ecNumber>
    </recommendedName>
</protein>
<accession>A0A919YMW8</accession>
<keyword evidence="6" id="KW-0067">ATP-binding</keyword>
<dbReference type="Pfam" id="PF06580">
    <property type="entry name" value="His_kinase"/>
    <property type="match status" value="1"/>
</dbReference>
<keyword evidence="8" id="KW-0812">Transmembrane</keyword>
<evidence type="ECO:0000256" key="5">
    <source>
        <dbReference type="ARBA" id="ARBA00022777"/>
    </source>
</evidence>
<keyword evidence="11" id="KW-1185">Reference proteome</keyword>
<evidence type="ECO:0000256" key="7">
    <source>
        <dbReference type="ARBA" id="ARBA00023012"/>
    </source>
</evidence>
<evidence type="ECO:0000256" key="8">
    <source>
        <dbReference type="SAM" id="Phobius"/>
    </source>
</evidence>
<feature type="transmembrane region" description="Helical" evidence="8">
    <location>
        <begin position="290"/>
        <end position="313"/>
    </location>
</feature>
<comment type="catalytic activity">
    <reaction evidence="1">
        <text>ATP + protein L-histidine = ADP + protein N-phospho-L-histidine.</text>
        <dbReference type="EC" id="2.7.13.3"/>
    </reaction>
</comment>
<dbReference type="PRINTS" id="PR00344">
    <property type="entry name" value="BCTRLSENSOR"/>
</dbReference>
<dbReference type="InterPro" id="IPR005467">
    <property type="entry name" value="His_kinase_dom"/>
</dbReference>
<dbReference type="RefSeq" id="WP_213513167.1">
    <property type="nucleotide sequence ID" value="NZ_BOSE01000001.1"/>
</dbReference>
<name>A0A919YMW8_9BACL</name>
<keyword evidence="8" id="KW-0472">Membrane</keyword>
<dbReference type="PROSITE" id="PS50109">
    <property type="entry name" value="HIS_KIN"/>
    <property type="match status" value="1"/>
</dbReference>
<keyword evidence="5 10" id="KW-0418">Kinase</keyword>
<dbReference type="GO" id="GO:0016020">
    <property type="term" value="C:membrane"/>
    <property type="evidence" value="ECO:0007669"/>
    <property type="project" value="InterPro"/>
</dbReference>
<sequence>MKLMKRTKQFFKRGTLRRTLIFYLLIACLFPPALLAGYTYSSMHSILQHKISAGIEASLKQEAMGIENLLSNLDFVSKQFALDGQTAARVNEYMLSASLAEKVALIEQIEGTFNIVNFTNPNVGLMVYYHDNASDEQPILFNNLSVRDDFTIEKLPLFIRYNGTAYYGPHQTQYKNSENIVFSSIREVKSDSNYSLYIYLESNYNMFRKMMNSNWYGMPVYHYLISEQKEVLYADAGDPPFRAEELTWEMVDNGVKQVEDHYVFGYESIQGWKLVIAVNKDEYNHEINQWLVRMVALVLGSLILAFAIAMMIWRKVYGSLRRVNLEIVKLTGERDSPVKQVGIEEFDTLLQNFQVMKHTVNELIEEVSWNERNKSQLEIEKLLSQINPHFLHNTLNTVQWMARAKGQDDIDRIVTLLVKLLHYNMGKSSLIVTIKQELEALQHYIDLHMIRYEDELQFELHVDPELLHVAVPRFLLQPLVENAIYHGRSDEQSIIELTIEPYSDNALQLRVEDNGQGVDHQTLMQLSTAGKQTTMGMGIGLSYVRRLLDRFYGDAGKLHIESKAGAGTCLTVIIPLKLEEERYD</sequence>
<evidence type="ECO:0000313" key="11">
    <source>
        <dbReference type="Proteomes" id="UP000683139"/>
    </source>
</evidence>
<evidence type="ECO:0000256" key="2">
    <source>
        <dbReference type="ARBA" id="ARBA00012438"/>
    </source>
</evidence>
<dbReference type="PANTHER" id="PTHR34220:SF7">
    <property type="entry name" value="SENSOR HISTIDINE KINASE YPDA"/>
    <property type="match status" value="1"/>
</dbReference>
<dbReference type="InterPro" id="IPR003594">
    <property type="entry name" value="HATPase_dom"/>
</dbReference>
<dbReference type="InterPro" id="IPR004358">
    <property type="entry name" value="Sig_transdc_His_kin-like_C"/>
</dbReference>
<dbReference type="Gene3D" id="3.30.565.10">
    <property type="entry name" value="Histidine kinase-like ATPase, C-terminal domain"/>
    <property type="match status" value="1"/>
</dbReference>
<evidence type="ECO:0000259" key="9">
    <source>
        <dbReference type="PROSITE" id="PS50109"/>
    </source>
</evidence>
<dbReference type="Gene3D" id="6.10.340.10">
    <property type="match status" value="1"/>
</dbReference>
<evidence type="ECO:0000256" key="1">
    <source>
        <dbReference type="ARBA" id="ARBA00000085"/>
    </source>
</evidence>
<dbReference type="InterPro" id="IPR010559">
    <property type="entry name" value="Sig_transdc_His_kin_internal"/>
</dbReference>